<name>A0A0M0LGI1_9BACL</name>
<dbReference type="InterPro" id="IPR013766">
    <property type="entry name" value="Thioredoxin_domain"/>
</dbReference>
<accession>A0A0M0LGI1</accession>
<dbReference type="PROSITE" id="PS51352">
    <property type="entry name" value="THIOREDOXIN_2"/>
    <property type="match status" value="1"/>
</dbReference>
<dbReference type="OrthoDB" id="117402at2"/>
<evidence type="ECO:0000259" key="6">
    <source>
        <dbReference type="PROSITE" id="PS51352"/>
    </source>
</evidence>
<dbReference type="InterPro" id="IPR012336">
    <property type="entry name" value="Thioredoxin-like_fold"/>
</dbReference>
<keyword evidence="4" id="KW-1015">Disulfide bond</keyword>
<evidence type="ECO:0000256" key="2">
    <source>
        <dbReference type="ARBA" id="ARBA00022729"/>
    </source>
</evidence>
<evidence type="ECO:0000256" key="1">
    <source>
        <dbReference type="ARBA" id="ARBA00005791"/>
    </source>
</evidence>
<reference evidence="8" key="1">
    <citation type="submission" date="2015-08" db="EMBL/GenBank/DDBJ databases">
        <title>Fjat-10028 dsm 16317.</title>
        <authorList>
            <person name="Liu B."/>
            <person name="Wang J."/>
            <person name="Zhu Y."/>
            <person name="Liu G."/>
            <person name="Chen Q."/>
            <person name="Chen Z."/>
            <person name="Lan J."/>
            <person name="Che J."/>
            <person name="Ge C."/>
            <person name="Shi H."/>
            <person name="Pan Z."/>
            <person name="Liu X."/>
        </authorList>
    </citation>
    <scope>NUCLEOTIDE SEQUENCE [LARGE SCALE GENOMIC DNA]</scope>
    <source>
        <strain evidence="8">DSM 16317</strain>
    </source>
</reference>
<dbReference type="PATRIC" id="fig|263475.3.peg.4702"/>
<dbReference type="SUPFAM" id="SSF52833">
    <property type="entry name" value="Thioredoxin-like"/>
    <property type="match status" value="1"/>
</dbReference>
<dbReference type="EMBL" id="LILB01000005">
    <property type="protein sequence ID" value="KOO50002.1"/>
    <property type="molecule type" value="Genomic_DNA"/>
</dbReference>
<dbReference type="AlphaFoldDB" id="A0A0M0LGI1"/>
<dbReference type="STRING" id="263475.AMD00_17040"/>
<protein>
    <submittedName>
        <fullName evidence="7">Thiol-disulfide oxidoreductase</fullName>
    </submittedName>
</protein>
<keyword evidence="3" id="KW-0560">Oxidoreductase</keyword>
<evidence type="ECO:0000256" key="4">
    <source>
        <dbReference type="ARBA" id="ARBA00023157"/>
    </source>
</evidence>
<evidence type="ECO:0000256" key="5">
    <source>
        <dbReference type="ARBA" id="ARBA00023284"/>
    </source>
</evidence>
<gene>
    <name evidence="7" type="ORF">AMD00_17040</name>
</gene>
<keyword evidence="8" id="KW-1185">Reference proteome</keyword>
<dbReference type="InterPro" id="IPR036249">
    <property type="entry name" value="Thioredoxin-like_sf"/>
</dbReference>
<dbReference type="PANTHER" id="PTHR13887">
    <property type="entry name" value="GLUTATHIONE S-TRANSFERASE KAPPA"/>
    <property type="match status" value="1"/>
</dbReference>
<sequence length="222" mass="25174">MSKKIFWFVGVIAICIIGIIVLTNSTEKSAENENSAEIDYKGQPFLGEASAPVEIVEFGDYKCPSCKDFNDRLFPIINKDLVETGKAKFYFVNYSFINVDSNRSAQFAETVYKELGNEKFWAFHELMFSKQPADLKYEKVDLYTEDFLEEALAEIATEKETQKVMKAFGENAGQEAWDKDMQMAKNLGVHSTPTIYIDGKQFTGTTYDDFVKMVEEATANGK</sequence>
<comment type="similarity">
    <text evidence="1">Belongs to the thioredoxin family. DsbA subfamily.</text>
</comment>
<evidence type="ECO:0000313" key="8">
    <source>
        <dbReference type="Proteomes" id="UP000036867"/>
    </source>
</evidence>
<dbReference type="GO" id="GO:0016491">
    <property type="term" value="F:oxidoreductase activity"/>
    <property type="evidence" value="ECO:0007669"/>
    <property type="project" value="UniProtKB-KW"/>
</dbReference>
<organism evidence="7 8">
    <name type="scientific">Viridibacillus arvi</name>
    <dbReference type="NCBI Taxonomy" id="263475"/>
    <lineage>
        <taxon>Bacteria</taxon>
        <taxon>Bacillati</taxon>
        <taxon>Bacillota</taxon>
        <taxon>Bacilli</taxon>
        <taxon>Bacillales</taxon>
        <taxon>Caryophanaceae</taxon>
        <taxon>Viridibacillus</taxon>
    </lineage>
</organism>
<comment type="caution">
    <text evidence="7">The sequence shown here is derived from an EMBL/GenBank/DDBJ whole genome shotgun (WGS) entry which is preliminary data.</text>
</comment>
<proteinExistence type="inferred from homology"/>
<keyword evidence="5" id="KW-0676">Redox-active center</keyword>
<evidence type="ECO:0000256" key="3">
    <source>
        <dbReference type="ARBA" id="ARBA00023002"/>
    </source>
</evidence>
<dbReference type="Proteomes" id="UP000036867">
    <property type="component" value="Unassembled WGS sequence"/>
</dbReference>
<feature type="domain" description="Thioredoxin" evidence="6">
    <location>
        <begin position="19"/>
        <end position="160"/>
    </location>
</feature>
<dbReference type="Gene3D" id="3.40.30.10">
    <property type="entry name" value="Glutaredoxin"/>
    <property type="match status" value="1"/>
</dbReference>
<dbReference type="RefSeq" id="WP_053418183.1">
    <property type="nucleotide sequence ID" value="NZ_LILB01000005.1"/>
</dbReference>
<dbReference type="PANTHER" id="PTHR13887:SF14">
    <property type="entry name" value="DISULFIDE BOND FORMATION PROTEIN D"/>
    <property type="match status" value="1"/>
</dbReference>
<keyword evidence="2" id="KW-0732">Signal</keyword>
<evidence type="ECO:0000313" key="7">
    <source>
        <dbReference type="EMBL" id="KOO50002.1"/>
    </source>
</evidence>
<dbReference type="GeneID" id="301137800"/>
<dbReference type="Pfam" id="PF13462">
    <property type="entry name" value="Thioredoxin_4"/>
    <property type="match status" value="1"/>
</dbReference>